<dbReference type="eggNOG" id="KOG4297">
    <property type="taxonomic scope" value="Eukaryota"/>
</dbReference>
<evidence type="ECO:0000259" key="2">
    <source>
        <dbReference type="PROSITE" id="PS50041"/>
    </source>
</evidence>
<feature type="domain" description="C-type lectin" evidence="2">
    <location>
        <begin position="190"/>
        <end position="257"/>
    </location>
</feature>
<keyword evidence="4" id="KW-1185">Reference proteome</keyword>
<gene>
    <name evidence="3" type="ORF">CAEBREN_30616</name>
</gene>
<evidence type="ECO:0000313" key="3">
    <source>
        <dbReference type="EMBL" id="EGT33693.1"/>
    </source>
</evidence>
<proteinExistence type="predicted"/>
<evidence type="ECO:0000256" key="1">
    <source>
        <dbReference type="SAM" id="SignalP"/>
    </source>
</evidence>
<evidence type="ECO:0000313" key="4">
    <source>
        <dbReference type="Proteomes" id="UP000008068"/>
    </source>
</evidence>
<feature type="signal peptide" evidence="1">
    <location>
        <begin position="1"/>
        <end position="19"/>
    </location>
</feature>
<dbReference type="InterPro" id="IPR016187">
    <property type="entry name" value="CTDL_fold"/>
</dbReference>
<dbReference type="InterPro" id="IPR016186">
    <property type="entry name" value="C-type_lectin-like/link_sf"/>
</dbReference>
<dbReference type="InterPro" id="IPR001304">
    <property type="entry name" value="C-type_lectin-like"/>
</dbReference>
<dbReference type="PROSITE" id="PS50041">
    <property type="entry name" value="C_TYPE_LECTIN_2"/>
    <property type="match status" value="2"/>
</dbReference>
<accession>G0MKF6</accession>
<sequence>MTKVLVFFLLGFFITEIRAQCGIGSIVDEHNNKCYHFHKAEVDFKAAESVCSTRNSHLVSVHNNLIIPYLTEKSTQHLFENGYAWLGGQRGFPIESNQQWEWTDGTPFDYQNFTNEKTDSSEIYGCMKFSVETGKWLTASCTEKHQFVCASDRKQKVTALLDSCPTGTANRCPSRYVYFEATQSCYKIIIGLFYNTTSNSFENTDGTPVDYTNWSQGQPNPSNFNTYTTIMSDAHGSINAGEWFNVVNENERGFICKKAATLY</sequence>
<dbReference type="Pfam" id="PF00059">
    <property type="entry name" value="Lectin_C"/>
    <property type="match status" value="2"/>
</dbReference>
<feature type="domain" description="C-type lectin" evidence="2">
    <location>
        <begin position="30"/>
        <end position="150"/>
    </location>
</feature>
<dbReference type="SUPFAM" id="SSF56436">
    <property type="entry name" value="C-type lectin-like"/>
    <property type="match status" value="2"/>
</dbReference>
<dbReference type="Gene3D" id="3.10.100.10">
    <property type="entry name" value="Mannose-Binding Protein A, subunit A"/>
    <property type="match status" value="2"/>
</dbReference>
<dbReference type="AlphaFoldDB" id="G0MKF6"/>
<reference evidence="4" key="1">
    <citation type="submission" date="2011-07" db="EMBL/GenBank/DDBJ databases">
        <authorList>
            <consortium name="Caenorhabditis brenneri Sequencing and Analysis Consortium"/>
            <person name="Wilson R.K."/>
        </authorList>
    </citation>
    <scope>NUCLEOTIDE SEQUENCE [LARGE SCALE GENOMIC DNA]</scope>
    <source>
        <strain evidence="4">PB2801</strain>
    </source>
</reference>
<dbReference type="OrthoDB" id="5774534at2759"/>
<dbReference type="SMART" id="SM00034">
    <property type="entry name" value="CLECT"/>
    <property type="match status" value="2"/>
</dbReference>
<keyword evidence="1" id="KW-0732">Signal</keyword>
<name>G0MKF6_CAEBE</name>
<organism evidence="4">
    <name type="scientific">Caenorhabditis brenneri</name>
    <name type="common">Nematode worm</name>
    <dbReference type="NCBI Taxonomy" id="135651"/>
    <lineage>
        <taxon>Eukaryota</taxon>
        <taxon>Metazoa</taxon>
        <taxon>Ecdysozoa</taxon>
        <taxon>Nematoda</taxon>
        <taxon>Chromadorea</taxon>
        <taxon>Rhabditida</taxon>
        <taxon>Rhabditina</taxon>
        <taxon>Rhabditomorpha</taxon>
        <taxon>Rhabditoidea</taxon>
        <taxon>Rhabditidae</taxon>
        <taxon>Peloderinae</taxon>
        <taxon>Caenorhabditis</taxon>
    </lineage>
</organism>
<dbReference type="InterPro" id="IPR050111">
    <property type="entry name" value="C-type_lectin/snaclec_domain"/>
</dbReference>
<dbReference type="EMBL" id="GL379798">
    <property type="protein sequence ID" value="EGT33693.1"/>
    <property type="molecule type" value="Genomic_DNA"/>
</dbReference>
<dbReference type="HOGENOM" id="CLU_059077_0_0_1"/>
<dbReference type="STRING" id="135651.G0MKF6"/>
<feature type="chain" id="PRO_5003404267" description="C-type lectin domain-containing protein" evidence="1">
    <location>
        <begin position="20"/>
        <end position="263"/>
    </location>
</feature>
<protein>
    <recommendedName>
        <fullName evidence="2">C-type lectin domain-containing protein</fullName>
    </recommendedName>
</protein>
<dbReference type="CDD" id="cd00037">
    <property type="entry name" value="CLECT"/>
    <property type="match status" value="2"/>
</dbReference>
<dbReference type="PANTHER" id="PTHR22803">
    <property type="entry name" value="MANNOSE, PHOSPHOLIPASE, LECTIN RECEPTOR RELATED"/>
    <property type="match status" value="1"/>
</dbReference>
<dbReference type="Proteomes" id="UP000008068">
    <property type="component" value="Unassembled WGS sequence"/>
</dbReference>
<dbReference type="InParanoid" id="G0MKF6"/>